<feature type="transmembrane region" description="Helical" evidence="14">
    <location>
        <begin position="401"/>
        <end position="419"/>
    </location>
</feature>
<keyword evidence="10 14" id="KW-0472">Membrane</keyword>
<evidence type="ECO:0000313" key="16">
    <source>
        <dbReference type="EMBL" id="TYI38592.1"/>
    </source>
</evidence>
<evidence type="ECO:0000256" key="14">
    <source>
        <dbReference type="SAM" id="Phobius"/>
    </source>
</evidence>
<evidence type="ECO:0000256" key="12">
    <source>
        <dbReference type="ARBA" id="ARBA00032165"/>
    </source>
</evidence>
<evidence type="ECO:0000256" key="2">
    <source>
        <dbReference type="ARBA" id="ARBA00009040"/>
    </source>
</evidence>
<feature type="domain" description="1,3-beta-glucan synthase component FKS1-like" evidence="15">
    <location>
        <begin position="108"/>
        <end position="201"/>
    </location>
</feature>
<feature type="transmembrane region" description="Helical" evidence="14">
    <location>
        <begin position="303"/>
        <end position="325"/>
    </location>
</feature>
<evidence type="ECO:0000256" key="8">
    <source>
        <dbReference type="ARBA" id="ARBA00022960"/>
    </source>
</evidence>
<evidence type="ECO:0000256" key="11">
    <source>
        <dbReference type="ARBA" id="ARBA00023316"/>
    </source>
</evidence>
<feature type="transmembrane region" description="Helical" evidence="14">
    <location>
        <begin position="1411"/>
        <end position="1432"/>
    </location>
</feature>
<feature type="transmembrane region" description="Helical" evidence="14">
    <location>
        <begin position="1514"/>
        <end position="1533"/>
    </location>
</feature>
<sequence length="1568" mass="183287">MSLPRNRPRSQFSPPPEDEPYNIIPMHNLHIDHPGLRYPQVHVVLSSLRNVGDLRKPPFSPWVPSMDLLDWLGLFFGFQHDNIKNQREHLVLHLANAHMRLSLPPADNNGTFQVIVASNVDSLDSDTHYIDEDTGRPWIPSLSGENAFLNRVVKPIYDTIKAKVAKSKNGTAPHDTWRNYDDFNEYFWSKSCFHTLNWPLDFYSKFTSERKTGFVERRTFWNVYRSFDRLWVMLFLFLHIMVILAWEEKKFPWLALDNKDVTVRVLSLFITWSGMRLFHALLEPAMELSRVSRHTWGLVLRMVLRILVAAAWTGTFVICYTRIWVQRYHDKHWSNEANQRVTFFLRFAFLYGLPNMFELVLFFLPCIWLNAKLFNLLSWWFHGNCYIGQGLREGVVDRIKYVLFWVVVLGTKFTFSYFFQIKPMISTTKQLLDSTIAGCEGDCKAIFSVSNMFIIGLLWVPVVLIYLADTQIWYSIYSPFVGAAMGLLQLLGEIRNIEQLRWWFRFFAAAIQFNLLPQEEIKITGGSFREKLCETIHQLKVRCGLQLPLKMVELKSNQVKANKFALIWNEIVTTFREEDMISDQEVELLQLPLNSWEIRVIRWPCFLLANELLRALDLATDLHDAPDNWLWRCAVIETYDCVKYLMLHKLIKSNTEEHSILKALFREIDHSIETEKFTKTFRTIALLQIHSKLIKLVELLLEPNESVNEIADAMQSLYAIVVPYLFKAKTMDQLREDELAPKSRSAMARWLFKNTVESLDPSNKDFYMQVKRLHTILTSRDSMHTIPVNNEARRRLAFFSNSLFMKMPRAPQVKKMIAFSVLTPFNDEDVLYSKETLKTKNGDGISILYYLQTIYDDEWKNFIERMRREGMVTADEIWTTKLRDLRLWASYRGQTFARTVRGMMYYYRALLLLAFLDSSTETDITITKEEEGIALMKYTYVVSCQKYWEHKAIGDPRAEEIIDLLKHNEALRMAYVDQVSTGRDEKEYYSVLIKYEQQLQREVEIYRIKLPGPMNIGEGKPENQNHGIVFTRGDAVQTIDMNQDNYFEEALKIRNLLEEFKHHHGIHRPTILGVREHIFSGSVSSVAWFMLWFMTCGGLSKASKVINISEDIFTGFNCILRGGSVTHHEYIQVGKGRDLGLNQISTFEAKIACGSGKQFLSRDVYRLGQRLNFFRMLSFFHTTIGYFFNTTLIILSVYGFLWGQLYLALSGVENCILGYDNNSKKALSAVINQDLIIQFGLFTTLPAILESYVENGFLEAIWEFLIMQLQLSNVFYTFSMGTRAHFFGRTILHGGAKYRQTGRNFVVQHTSFAENYRLYARSHFIKPIEFGLILMVYATYTPSAKLTFFYLDMSVTCWLLVLSWIFAPFLFNPSGFDWLKTVHDFDDFMNWIWYRGGMFAKATESWESWCLWGKLLEIILNLRFFFFQYGIVYHLGISGQSRSVFVYLWSWIFIFAAFGIYLTMSYVRDKLAEFLLMVLGILAIIALRRLLALVFRPLLRHTRLWDSVVSLARYYEMMFGVIVMGPVAVLSWMPGFQSMQTRILFNDAFSIGLQMFKIITHKVHQKDV</sequence>
<dbReference type="Pfam" id="PF25968">
    <property type="entry name" value="CALS1"/>
    <property type="match status" value="1"/>
</dbReference>
<dbReference type="PANTHER" id="PTHR12741:SF7">
    <property type="entry name" value="CALLOSE SYNTHASE 12"/>
    <property type="match status" value="1"/>
</dbReference>
<keyword evidence="9 14" id="KW-1133">Transmembrane helix</keyword>
<reference evidence="16 17" key="1">
    <citation type="submission" date="2019-07" db="EMBL/GenBank/DDBJ databases">
        <title>WGS assembly of Gossypium tomentosum.</title>
        <authorList>
            <person name="Chen Z.J."/>
            <person name="Sreedasyam A."/>
            <person name="Ando A."/>
            <person name="Song Q."/>
            <person name="De L."/>
            <person name="Hulse-Kemp A."/>
            <person name="Ding M."/>
            <person name="Ye W."/>
            <person name="Kirkbride R."/>
            <person name="Jenkins J."/>
            <person name="Plott C."/>
            <person name="Lovell J."/>
            <person name="Lin Y.-M."/>
            <person name="Vaughn R."/>
            <person name="Liu B."/>
            <person name="Li W."/>
            <person name="Simpson S."/>
            <person name="Scheffler B."/>
            <person name="Saski C."/>
            <person name="Grover C."/>
            <person name="Hu G."/>
            <person name="Conover J."/>
            <person name="Carlson J."/>
            <person name="Shu S."/>
            <person name="Boston L."/>
            <person name="Williams M."/>
            <person name="Peterson D."/>
            <person name="Mcgee K."/>
            <person name="Jones D."/>
            <person name="Wendel J."/>
            <person name="Stelly D."/>
            <person name="Grimwood J."/>
            <person name="Schmutz J."/>
        </authorList>
    </citation>
    <scope>NUCLEOTIDE SEQUENCE [LARGE SCALE GENOMIC DNA]</scope>
    <source>
        <strain evidence="16">7179.01</strain>
    </source>
</reference>
<dbReference type="SMART" id="SM01205">
    <property type="entry name" value="FKS1_dom1"/>
    <property type="match status" value="1"/>
</dbReference>
<dbReference type="Pfam" id="PF14288">
    <property type="entry name" value="FKS1_dom1"/>
    <property type="match status" value="1"/>
</dbReference>
<dbReference type="GO" id="GO:0003843">
    <property type="term" value="F:1,3-beta-D-glucan synthase activity"/>
    <property type="evidence" value="ECO:0007669"/>
    <property type="project" value="UniProtKB-EC"/>
</dbReference>
<evidence type="ECO:0000256" key="3">
    <source>
        <dbReference type="ARBA" id="ARBA00012589"/>
    </source>
</evidence>
<dbReference type="GO" id="GO:0006075">
    <property type="term" value="P:(1-&gt;3)-beta-D-glucan biosynthetic process"/>
    <property type="evidence" value="ECO:0007669"/>
    <property type="project" value="InterPro"/>
</dbReference>
<dbReference type="EC" id="2.4.1.34" evidence="3"/>
<keyword evidence="4" id="KW-1003">Cell membrane</keyword>
<proteinExistence type="inferred from homology"/>
<dbReference type="InterPro" id="IPR003440">
    <property type="entry name" value="Glyco_trans_48_dom"/>
</dbReference>
<feature type="transmembrane region" description="Helical" evidence="14">
    <location>
        <begin position="360"/>
        <end position="381"/>
    </location>
</feature>
<dbReference type="GO" id="GO:0005886">
    <property type="term" value="C:plasma membrane"/>
    <property type="evidence" value="ECO:0007669"/>
    <property type="project" value="UniProtKB-SubCell"/>
</dbReference>
<keyword evidence="7 14" id="KW-0812">Transmembrane</keyword>
<dbReference type="GO" id="GO:0008360">
    <property type="term" value="P:regulation of cell shape"/>
    <property type="evidence" value="ECO:0007669"/>
    <property type="project" value="UniProtKB-KW"/>
</dbReference>
<comment type="catalytic activity">
    <reaction evidence="13">
        <text>[(1-&gt;3)-beta-D-glucosyl](n) + UDP-alpha-D-glucose = [(1-&gt;3)-beta-D-glucosyl](n+1) + UDP + H(+)</text>
        <dbReference type="Rhea" id="RHEA:21476"/>
        <dbReference type="Rhea" id="RHEA-COMP:11146"/>
        <dbReference type="Rhea" id="RHEA-COMP:14303"/>
        <dbReference type="ChEBI" id="CHEBI:15378"/>
        <dbReference type="ChEBI" id="CHEBI:37671"/>
        <dbReference type="ChEBI" id="CHEBI:58223"/>
        <dbReference type="ChEBI" id="CHEBI:58885"/>
        <dbReference type="EC" id="2.4.1.34"/>
    </reaction>
</comment>
<keyword evidence="5" id="KW-0328">Glycosyltransferase</keyword>
<feature type="transmembrane region" description="Helical" evidence="14">
    <location>
        <begin position="1348"/>
        <end position="1371"/>
    </location>
</feature>
<feature type="transmembrane region" description="Helical" evidence="14">
    <location>
        <begin position="445"/>
        <end position="466"/>
    </location>
</feature>
<gene>
    <name evidence="16" type="ORF">ES332_A02G039400v1</name>
</gene>
<feature type="transmembrane region" description="Helical" evidence="14">
    <location>
        <begin position="227"/>
        <end position="246"/>
    </location>
</feature>
<evidence type="ECO:0000256" key="13">
    <source>
        <dbReference type="ARBA" id="ARBA00047777"/>
    </source>
</evidence>
<dbReference type="Pfam" id="PF02364">
    <property type="entry name" value="Glucan_synthase"/>
    <property type="match status" value="2"/>
</dbReference>
<keyword evidence="11" id="KW-0961">Cell wall biogenesis/degradation</keyword>
<evidence type="ECO:0000256" key="6">
    <source>
        <dbReference type="ARBA" id="ARBA00022679"/>
    </source>
</evidence>
<comment type="subcellular location">
    <subcellularLocation>
        <location evidence="1">Cell membrane</location>
        <topology evidence="1">Multi-pass membrane protein</topology>
    </subcellularLocation>
</comment>
<dbReference type="GO" id="GO:0000148">
    <property type="term" value="C:1,3-beta-D-glucan synthase complex"/>
    <property type="evidence" value="ECO:0007669"/>
    <property type="project" value="InterPro"/>
</dbReference>
<evidence type="ECO:0000259" key="15">
    <source>
        <dbReference type="SMART" id="SM01205"/>
    </source>
</evidence>
<keyword evidence="6" id="KW-0808">Transferase</keyword>
<organism evidence="16 17">
    <name type="scientific">Gossypium tomentosum</name>
    <name type="common">Hawaiian cotton</name>
    <name type="synonym">Gossypium sandvicense</name>
    <dbReference type="NCBI Taxonomy" id="34277"/>
    <lineage>
        <taxon>Eukaryota</taxon>
        <taxon>Viridiplantae</taxon>
        <taxon>Streptophyta</taxon>
        <taxon>Embryophyta</taxon>
        <taxon>Tracheophyta</taxon>
        <taxon>Spermatophyta</taxon>
        <taxon>Magnoliopsida</taxon>
        <taxon>eudicotyledons</taxon>
        <taxon>Gunneridae</taxon>
        <taxon>Pentapetalae</taxon>
        <taxon>rosids</taxon>
        <taxon>malvids</taxon>
        <taxon>Malvales</taxon>
        <taxon>Malvaceae</taxon>
        <taxon>Malvoideae</taxon>
        <taxon>Gossypium</taxon>
    </lineage>
</organism>
<keyword evidence="8" id="KW-0133">Cell shape</keyword>
<dbReference type="InterPro" id="IPR058851">
    <property type="entry name" value="CALS1_helical"/>
</dbReference>
<dbReference type="InterPro" id="IPR026899">
    <property type="entry name" value="FKS1-like_dom1"/>
</dbReference>
<dbReference type="EMBL" id="CM017611">
    <property type="protein sequence ID" value="TYI38592.1"/>
    <property type="molecule type" value="Genomic_DNA"/>
</dbReference>
<dbReference type="PANTHER" id="PTHR12741">
    <property type="entry name" value="LYST-INTERACTING PROTEIN LIP5 DOPAMINE RESPONSIVE PROTEIN DRG-1"/>
    <property type="match status" value="1"/>
</dbReference>
<evidence type="ECO:0000256" key="7">
    <source>
        <dbReference type="ARBA" id="ARBA00022692"/>
    </source>
</evidence>
<comment type="similarity">
    <text evidence="2">Belongs to the glycosyltransferase 48 family.</text>
</comment>
<feature type="transmembrane region" description="Helical" evidence="14">
    <location>
        <begin position="1444"/>
        <end position="1462"/>
    </location>
</feature>
<dbReference type="Proteomes" id="UP000322667">
    <property type="component" value="Chromosome A02"/>
</dbReference>
<feature type="transmembrane region" description="Helical" evidence="14">
    <location>
        <begin position="1474"/>
        <end position="1494"/>
    </location>
</feature>
<protein>
    <recommendedName>
        <fullName evidence="12">1,3-beta-glucan synthase</fullName>
        <ecNumber evidence="3">2.4.1.34</ecNumber>
    </recommendedName>
    <alternativeName>
        <fullName evidence="12">1,3-beta-glucan synthase</fullName>
    </alternativeName>
</protein>
<evidence type="ECO:0000256" key="5">
    <source>
        <dbReference type="ARBA" id="ARBA00022676"/>
    </source>
</evidence>
<dbReference type="GO" id="GO:0071555">
    <property type="term" value="P:cell wall organization"/>
    <property type="evidence" value="ECO:0007669"/>
    <property type="project" value="UniProtKB-KW"/>
</dbReference>
<keyword evidence="17" id="KW-1185">Reference proteome</keyword>
<evidence type="ECO:0000313" key="17">
    <source>
        <dbReference type="Proteomes" id="UP000322667"/>
    </source>
</evidence>
<accession>A0A5D2RE48</accession>
<name>A0A5D2RE48_GOSTO</name>
<feature type="transmembrane region" description="Helical" evidence="14">
    <location>
        <begin position="261"/>
        <end position="282"/>
    </location>
</feature>
<evidence type="ECO:0000256" key="10">
    <source>
        <dbReference type="ARBA" id="ARBA00023136"/>
    </source>
</evidence>
<evidence type="ECO:0000256" key="4">
    <source>
        <dbReference type="ARBA" id="ARBA00022475"/>
    </source>
</evidence>
<feature type="transmembrane region" description="Helical" evidence="14">
    <location>
        <begin position="1176"/>
        <end position="1201"/>
    </location>
</feature>
<evidence type="ECO:0000256" key="9">
    <source>
        <dbReference type="ARBA" id="ARBA00022989"/>
    </source>
</evidence>
<evidence type="ECO:0000256" key="1">
    <source>
        <dbReference type="ARBA" id="ARBA00004651"/>
    </source>
</evidence>
<feature type="transmembrane region" description="Helical" evidence="14">
    <location>
        <begin position="472"/>
        <end position="491"/>
    </location>
</feature>